<keyword evidence="1" id="KW-0472">Membrane</keyword>
<feature type="transmembrane region" description="Helical" evidence="1">
    <location>
        <begin position="381"/>
        <end position="400"/>
    </location>
</feature>
<feature type="transmembrane region" description="Helical" evidence="1">
    <location>
        <begin position="160"/>
        <end position="185"/>
    </location>
</feature>
<dbReference type="AlphaFoldDB" id="A0A3G8LH10"/>
<accession>A0A3G8LH10</accession>
<evidence type="ECO:0000313" key="2">
    <source>
        <dbReference type="EMBL" id="AZG68624.1"/>
    </source>
</evidence>
<keyword evidence="3" id="KW-1185">Reference proteome</keyword>
<feature type="transmembrane region" description="Helical" evidence="1">
    <location>
        <begin position="62"/>
        <end position="82"/>
    </location>
</feature>
<reference evidence="2 3" key="1">
    <citation type="submission" date="2018-11" db="EMBL/GenBank/DDBJ databases">
        <title>Genome sequence of Mycoplasma struthionis sp. nov.</title>
        <authorList>
            <person name="Spergser J."/>
        </authorList>
    </citation>
    <scope>NUCLEOTIDE SEQUENCE [LARGE SCALE GENOMIC DNA]</scope>
    <source>
        <strain evidence="2 3">237IA</strain>
    </source>
</reference>
<dbReference type="EMBL" id="CP034044">
    <property type="protein sequence ID" value="AZG68624.1"/>
    <property type="molecule type" value="Genomic_DNA"/>
</dbReference>
<dbReference type="Proteomes" id="UP000275883">
    <property type="component" value="Chromosome"/>
</dbReference>
<feature type="transmembrane region" description="Helical" evidence="1">
    <location>
        <begin position="324"/>
        <end position="343"/>
    </location>
</feature>
<proteinExistence type="predicted"/>
<feature type="transmembrane region" description="Helical" evidence="1">
    <location>
        <begin position="250"/>
        <end position="270"/>
    </location>
</feature>
<dbReference type="NCBIfam" id="NF045937">
    <property type="entry name" value="MSC_0624_12TM"/>
    <property type="match status" value="1"/>
</dbReference>
<feature type="transmembrane region" description="Helical" evidence="1">
    <location>
        <begin position="12"/>
        <end position="32"/>
    </location>
</feature>
<gene>
    <name evidence="2" type="ORF">EGN60_01410</name>
</gene>
<evidence type="ECO:0000256" key="1">
    <source>
        <dbReference type="SAM" id="Phobius"/>
    </source>
</evidence>
<feature type="transmembrane region" description="Helical" evidence="1">
    <location>
        <begin position="349"/>
        <end position="369"/>
    </location>
</feature>
<dbReference type="RefSeq" id="WP_124724319.1">
    <property type="nucleotide sequence ID" value="NZ_CP034044.1"/>
</dbReference>
<evidence type="ECO:0000313" key="3">
    <source>
        <dbReference type="Proteomes" id="UP000275883"/>
    </source>
</evidence>
<organism evidence="2 3">
    <name type="scientific">Mycoplasma struthionis</name>
    <dbReference type="NCBI Taxonomy" id="538220"/>
    <lineage>
        <taxon>Bacteria</taxon>
        <taxon>Bacillati</taxon>
        <taxon>Mycoplasmatota</taxon>
        <taxon>Mollicutes</taxon>
        <taxon>Mycoplasmataceae</taxon>
        <taxon>Mycoplasma</taxon>
    </lineage>
</organism>
<name>A0A3G8LH10_9MOLU</name>
<keyword evidence="1" id="KW-0812">Transmembrane</keyword>
<dbReference type="KEGG" id="mstr:EGN60_01410"/>
<feature type="transmembrane region" description="Helical" evidence="1">
    <location>
        <begin position="94"/>
        <end position="112"/>
    </location>
</feature>
<sequence>MQKKILNTKFLFYVLALVFGFIALFTTIYFSHDNFLNEKYKFLKPEQMFDLTEIRLKSLNFIFIYNLTLSIVFVCYLIFSLIRNLKRSNFKFKYFSIWFLLYFVLLVAYVAYQGATKTHNPKTLINKTAFFVALMMLNVLHEFYNIIIIKKTNPLQAKSIFIIVFAQFARIILVAVGMIVLVTLLNKRSQLNIFDRNDYYDFLLNTFNTKTANNFIYLFLIIFGLISLFTIAILDSFAGYRWKRQLIISLRDFSLISLTLGFSVLLYLIISAPTLKFTKGLLFAETNNHVAWAIPLLINISIFITILVLFSNKNSKKIGESTKVFLFFISVFAFLLVNIVQSLVARDNLANTILTISNLLFILILAFVLNKKVKITNPITNTFLFLTLIFSTLVALFNFYNAKMLAVDNNSLATFASPLNVVDVFSILSSSIVALYLIYQTSRWIKSLVIIQKYQKEIKIGANND</sequence>
<feature type="transmembrane region" description="Helical" evidence="1">
    <location>
        <begin position="215"/>
        <end position="238"/>
    </location>
</feature>
<feature type="transmembrane region" description="Helical" evidence="1">
    <location>
        <begin position="290"/>
        <end position="312"/>
    </location>
</feature>
<feature type="transmembrane region" description="Helical" evidence="1">
    <location>
        <begin position="124"/>
        <end position="148"/>
    </location>
</feature>
<feature type="transmembrane region" description="Helical" evidence="1">
    <location>
        <begin position="420"/>
        <end position="439"/>
    </location>
</feature>
<keyword evidence="1" id="KW-1133">Transmembrane helix</keyword>
<protein>
    <submittedName>
        <fullName evidence="2">Uncharacterized protein</fullName>
    </submittedName>
</protein>